<dbReference type="CDD" id="cd03791">
    <property type="entry name" value="GT5_Glycogen_synthase_DULL1-like"/>
    <property type="match status" value="1"/>
</dbReference>
<reference evidence="14" key="1">
    <citation type="submission" date="2024-07" db="EMBL/GenBank/DDBJ databases">
        <title>Genome Analysis of a Potential Novel Vibrio Species Secreting pH- and Thermo-stable Alginate Lyase and its Application in Producing Alginate Oligosaccharides.</title>
        <authorList>
            <person name="Huang H."/>
            <person name="Bao K."/>
        </authorList>
    </citation>
    <scope>NUCLEOTIDE SEQUENCE</scope>
    <source>
        <strain evidence="14">HB236076</strain>
    </source>
</reference>
<feature type="domain" description="Starch synthase catalytic" evidence="13">
    <location>
        <begin position="8"/>
        <end position="237"/>
    </location>
</feature>
<comment type="function">
    <text evidence="2 11">Synthesizes alpha-1,4-glucan chains using ADP-glucose.</text>
</comment>
<name>A0AB39HHC7_9VIBR</name>
<accession>A0AB39HHC7</accession>
<dbReference type="EMBL" id="CP162601">
    <property type="protein sequence ID" value="XDK26159.1"/>
    <property type="molecule type" value="Genomic_DNA"/>
</dbReference>
<comment type="pathway">
    <text evidence="3 11">Glycan biosynthesis; glycogen biosynthesis.</text>
</comment>
<dbReference type="GO" id="GO:0005829">
    <property type="term" value="C:cytosol"/>
    <property type="evidence" value="ECO:0007669"/>
    <property type="project" value="TreeGrafter"/>
</dbReference>
<protein>
    <recommendedName>
        <fullName evidence="6 11">Glycogen synthase</fullName>
        <ecNumber evidence="5 11">2.4.1.21</ecNumber>
    </recommendedName>
    <alternativeName>
        <fullName evidence="10 11">Starch [bacterial glycogen] synthase</fullName>
    </alternativeName>
</protein>
<dbReference type="GO" id="GO:0009011">
    <property type="term" value="F:alpha-1,4-glucan glucosyltransferase (ADP-glucose donor) activity"/>
    <property type="evidence" value="ECO:0007669"/>
    <property type="project" value="UniProtKB-UniRule"/>
</dbReference>
<dbReference type="RefSeq" id="WP_306101674.1">
    <property type="nucleotide sequence ID" value="NZ_CP162601.1"/>
</dbReference>
<evidence type="ECO:0000256" key="11">
    <source>
        <dbReference type="HAMAP-Rule" id="MF_00484"/>
    </source>
</evidence>
<dbReference type="InterPro" id="IPR011835">
    <property type="entry name" value="GS/SS"/>
</dbReference>
<dbReference type="AlphaFoldDB" id="A0AB39HHC7"/>
<dbReference type="EC" id="2.4.1.21" evidence="5 11"/>
<dbReference type="GO" id="GO:0005978">
    <property type="term" value="P:glycogen biosynthetic process"/>
    <property type="evidence" value="ECO:0007669"/>
    <property type="project" value="UniProtKB-UniRule"/>
</dbReference>
<keyword evidence="9 11" id="KW-0320">Glycogen biosynthesis</keyword>
<evidence type="ECO:0000256" key="1">
    <source>
        <dbReference type="ARBA" id="ARBA00001478"/>
    </source>
</evidence>
<evidence type="ECO:0000256" key="7">
    <source>
        <dbReference type="ARBA" id="ARBA00022676"/>
    </source>
</evidence>
<evidence type="ECO:0000256" key="3">
    <source>
        <dbReference type="ARBA" id="ARBA00004964"/>
    </source>
</evidence>
<dbReference type="Gene3D" id="3.40.50.2000">
    <property type="entry name" value="Glycogen Phosphorylase B"/>
    <property type="match status" value="2"/>
</dbReference>
<dbReference type="PANTHER" id="PTHR45825:SF11">
    <property type="entry name" value="ALPHA AMYLASE DOMAIN-CONTAINING PROTEIN"/>
    <property type="match status" value="1"/>
</dbReference>
<organism evidence="14">
    <name type="scientific">Vibrio sp. HB236076</name>
    <dbReference type="NCBI Taxonomy" id="3232307"/>
    <lineage>
        <taxon>Bacteria</taxon>
        <taxon>Pseudomonadati</taxon>
        <taxon>Pseudomonadota</taxon>
        <taxon>Gammaproteobacteria</taxon>
        <taxon>Vibrionales</taxon>
        <taxon>Vibrionaceae</taxon>
        <taxon>Vibrio</taxon>
    </lineage>
</organism>
<evidence type="ECO:0000256" key="4">
    <source>
        <dbReference type="ARBA" id="ARBA00010281"/>
    </source>
</evidence>
<dbReference type="InterPro" id="IPR013534">
    <property type="entry name" value="Starch_synth_cat_dom"/>
</dbReference>
<dbReference type="SUPFAM" id="SSF53756">
    <property type="entry name" value="UDP-Glycosyltransferase/glycogen phosphorylase"/>
    <property type="match status" value="1"/>
</dbReference>
<evidence type="ECO:0000256" key="8">
    <source>
        <dbReference type="ARBA" id="ARBA00022679"/>
    </source>
</evidence>
<evidence type="ECO:0000256" key="6">
    <source>
        <dbReference type="ARBA" id="ARBA00019935"/>
    </source>
</evidence>
<evidence type="ECO:0000256" key="5">
    <source>
        <dbReference type="ARBA" id="ARBA00012588"/>
    </source>
</evidence>
<dbReference type="GO" id="GO:0004373">
    <property type="term" value="F:alpha-1,4-glucan glucosyltransferase (UDP-glucose donor) activity"/>
    <property type="evidence" value="ECO:0007669"/>
    <property type="project" value="InterPro"/>
</dbReference>
<evidence type="ECO:0000256" key="9">
    <source>
        <dbReference type="ARBA" id="ARBA00023056"/>
    </source>
</evidence>
<dbReference type="NCBIfam" id="TIGR02095">
    <property type="entry name" value="glgA"/>
    <property type="match status" value="1"/>
</dbReference>
<proteinExistence type="inferred from homology"/>
<sequence length="482" mass="53944">MDSNSLSICYMASEVEGLVKSGGLADVARALPQALQDLNHNIKVVIPAYQVIEGIEHADVVLATELEQTGQAYRILQLRCGDLTVYAIDCPEYFRRSALYAENNCAYHDNGERFAFFSMAALDMLSKLDEKIDIIHVNDWHTGLVPFIFKHRYAQHPAFLNTKVVFTIHNAVFKGSFHPDELSILGELSQHPDLLVTGQHASMLKAGVLCADKINAVSPTYAKELLTDLGSHGFGGVFGAREADLSGILNGCDYQAWSPQQDPWLVANYSEKKQSLQTGKARNKRALQQRLSLPEQKVAMFGMVCRLTHQKGIQYLIPILEKFLQHQVQVVIVGTGEVQLAQQLHDIERLYPHNFRFVEAYDNELAHWVEAGSDFFLMPSEFEPCGLNQIYSLAYGTLPIVRAVGGLKDTVVDYFDAPNSATGFVFHEPTGEALLLTLLSALLVYEQLPKVFVEMQIRAMNTRFDWETSALSYLAMYESCLK</sequence>
<comment type="catalytic activity">
    <reaction evidence="1 11">
        <text>[(1-&gt;4)-alpha-D-glucosyl](n) + ADP-alpha-D-glucose = [(1-&gt;4)-alpha-D-glucosyl](n+1) + ADP + H(+)</text>
        <dbReference type="Rhea" id="RHEA:18189"/>
        <dbReference type="Rhea" id="RHEA-COMP:9584"/>
        <dbReference type="Rhea" id="RHEA-COMP:9587"/>
        <dbReference type="ChEBI" id="CHEBI:15378"/>
        <dbReference type="ChEBI" id="CHEBI:15444"/>
        <dbReference type="ChEBI" id="CHEBI:57498"/>
        <dbReference type="ChEBI" id="CHEBI:456216"/>
        <dbReference type="EC" id="2.4.1.21"/>
    </reaction>
</comment>
<dbReference type="InterPro" id="IPR001296">
    <property type="entry name" value="Glyco_trans_1"/>
</dbReference>
<dbReference type="PANTHER" id="PTHR45825">
    <property type="entry name" value="GRANULE-BOUND STARCH SYNTHASE 1, CHLOROPLASTIC/AMYLOPLASTIC"/>
    <property type="match status" value="1"/>
</dbReference>
<dbReference type="NCBIfam" id="NF001903">
    <property type="entry name" value="PRK00654.2-2"/>
    <property type="match status" value="1"/>
</dbReference>
<keyword evidence="8 11" id="KW-0808">Transferase</keyword>
<evidence type="ECO:0000313" key="14">
    <source>
        <dbReference type="EMBL" id="XDK26159.1"/>
    </source>
</evidence>
<evidence type="ECO:0000259" key="13">
    <source>
        <dbReference type="Pfam" id="PF08323"/>
    </source>
</evidence>
<dbReference type="KEGG" id="vih:AB0763_05840"/>
<evidence type="ECO:0000259" key="12">
    <source>
        <dbReference type="Pfam" id="PF00534"/>
    </source>
</evidence>
<keyword evidence="7 11" id="KW-0328">Glycosyltransferase</keyword>
<comment type="similarity">
    <text evidence="4 11">Belongs to the glycosyltransferase 1 family. Bacterial/plant glycogen synthase subfamily.</text>
</comment>
<dbReference type="HAMAP" id="MF_00484">
    <property type="entry name" value="Glycogen_synth"/>
    <property type="match status" value="1"/>
</dbReference>
<gene>
    <name evidence="11 14" type="primary">glgA</name>
    <name evidence="14" type="ORF">AB0763_05840</name>
</gene>
<dbReference type="Pfam" id="PF08323">
    <property type="entry name" value="Glyco_transf_5"/>
    <property type="match status" value="1"/>
</dbReference>
<evidence type="ECO:0000256" key="2">
    <source>
        <dbReference type="ARBA" id="ARBA00002764"/>
    </source>
</evidence>
<dbReference type="Pfam" id="PF00534">
    <property type="entry name" value="Glycos_transf_1"/>
    <property type="match status" value="1"/>
</dbReference>
<feature type="binding site" evidence="11">
    <location>
        <position position="20"/>
    </location>
    <ligand>
        <name>ADP-alpha-D-glucose</name>
        <dbReference type="ChEBI" id="CHEBI:57498"/>
    </ligand>
</feature>
<feature type="domain" description="Glycosyl transferase family 1" evidence="12">
    <location>
        <begin position="296"/>
        <end position="442"/>
    </location>
</feature>
<evidence type="ECO:0000256" key="10">
    <source>
        <dbReference type="ARBA" id="ARBA00031722"/>
    </source>
</evidence>